<feature type="compositionally biased region" description="Polar residues" evidence="5">
    <location>
        <begin position="12"/>
        <end position="24"/>
    </location>
</feature>
<feature type="domain" description="HSF-type DNA-binding" evidence="6">
    <location>
        <begin position="398"/>
        <end position="502"/>
    </location>
</feature>
<organism evidence="7 8">
    <name type="scientific">Coemansia interrupta</name>
    <dbReference type="NCBI Taxonomy" id="1126814"/>
    <lineage>
        <taxon>Eukaryota</taxon>
        <taxon>Fungi</taxon>
        <taxon>Fungi incertae sedis</taxon>
        <taxon>Zoopagomycota</taxon>
        <taxon>Kickxellomycotina</taxon>
        <taxon>Kickxellomycetes</taxon>
        <taxon>Kickxellales</taxon>
        <taxon>Kickxellaceae</taxon>
        <taxon>Coemansia</taxon>
    </lineage>
</organism>
<dbReference type="EMBL" id="JANBUM010000005">
    <property type="protein sequence ID" value="KAJ2788032.1"/>
    <property type="molecule type" value="Genomic_DNA"/>
</dbReference>
<feature type="region of interest" description="Disordered" evidence="5">
    <location>
        <begin position="191"/>
        <end position="354"/>
    </location>
</feature>
<feature type="region of interest" description="Disordered" evidence="5">
    <location>
        <begin position="1"/>
        <end position="63"/>
    </location>
</feature>
<dbReference type="OrthoDB" id="60033at2759"/>
<feature type="region of interest" description="Disordered" evidence="5">
    <location>
        <begin position="124"/>
        <end position="161"/>
    </location>
</feature>
<dbReference type="GO" id="GO:0005634">
    <property type="term" value="C:nucleus"/>
    <property type="evidence" value="ECO:0007669"/>
    <property type="project" value="UniProtKB-SubCell"/>
</dbReference>
<dbReference type="AlphaFoldDB" id="A0A9W8HNJ1"/>
<evidence type="ECO:0000256" key="1">
    <source>
        <dbReference type="ARBA" id="ARBA00004123"/>
    </source>
</evidence>
<comment type="subcellular location">
    <subcellularLocation>
        <location evidence="1">Nucleus</location>
    </subcellularLocation>
</comment>
<feature type="compositionally biased region" description="Low complexity" evidence="5">
    <location>
        <begin position="514"/>
        <end position="523"/>
    </location>
</feature>
<evidence type="ECO:0000259" key="6">
    <source>
        <dbReference type="SMART" id="SM00415"/>
    </source>
</evidence>
<reference evidence="7" key="1">
    <citation type="submission" date="2022-07" db="EMBL/GenBank/DDBJ databases">
        <title>Phylogenomic reconstructions and comparative analyses of Kickxellomycotina fungi.</title>
        <authorList>
            <person name="Reynolds N.K."/>
            <person name="Stajich J.E."/>
            <person name="Barry K."/>
            <person name="Grigoriev I.V."/>
            <person name="Crous P."/>
            <person name="Smith M.E."/>
        </authorList>
    </citation>
    <scope>NUCLEOTIDE SEQUENCE</scope>
    <source>
        <strain evidence="7">BCRC 34489</strain>
    </source>
</reference>
<comment type="similarity">
    <text evidence="4">Belongs to the HSF family.</text>
</comment>
<dbReference type="InterPro" id="IPR000232">
    <property type="entry name" value="HSF_DNA-bd"/>
</dbReference>
<evidence type="ECO:0000256" key="3">
    <source>
        <dbReference type="ARBA" id="ARBA00023242"/>
    </source>
</evidence>
<feature type="region of interest" description="Disordered" evidence="5">
    <location>
        <begin position="502"/>
        <end position="547"/>
    </location>
</feature>
<keyword evidence="8" id="KW-1185">Reference proteome</keyword>
<accession>A0A9W8HNJ1</accession>
<keyword evidence="3" id="KW-0539">Nucleus</keyword>
<dbReference type="SMART" id="SM00415">
    <property type="entry name" value="HSF"/>
    <property type="match status" value="1"/>
</dbReference>
<evidence type="ECO:0000313" key="7">
    <source>
        <dbReference type="EMBL" id="KAJ2788032.1"/>
    </source>
</evidence>
<feature type="compositionally biased region" description="Polar residues" evidence="5">
    <location>
        <begin position="43"/>
        <end position="63"/>
    </location>
</feature>
<comment type="caution">
    <text evidence="7">The sequence shown here is derived from an EMBL/GenBank/DDBJ whole genome shotgun (WGS) entry which is preliminary data.</text>
</comment>
<keyword evidence="7" id="KW-0346">Stress response</keyword>
<protein>
    <submittedName>
        <fullName evidence="7">Heat shock transcription factor</fullName>
    </submittedName>
</protein>
<dbReference type="Pfam" id="PF00447">
    <property type="entry name" value="HSF_DNA-bind"/>
    <property type="match status" value="1"/>
</dbReference>
<dbReference type="InterPro" id="IPR036388">
    <property type="entry name" value="WH-like_DNA-bd_sf"/>
</dbReference>
<keyword evidence="2" id="KW-0238">DNA-binding</keyword>
<dbReference type="Gene3D" id="1.10.10.10">
    <property type="entry name" value="Winged helix-like DNA-binding domain superfamily/Winged helix DNA-binding domain"/>
    <property type="match status" value="1"/>
</dbReference>
<feature type="compositionally biased region" description="Polar residues" evidence="5">
    <location>
        <begin position="197"/>
        <end position="223"/>
    </location>
</feature>
<dbReference type="InterPro" id="IPR036390">
    <property type="entry name" value="WH_DNA-bd_sf"/>
</dbReference>
<dbReference type="SUPFAM" id="SSF46785">
    <property type="entry name" value="Winged helix' DNA-binding domain"/>
    <property type="match status" value="1"/>
</dbReference>
<feature type="compositionally biased region" description="Low complexity" evidence="5">
    <location>
        <begin position="267"/>
        <end position="276"/>
    </location>
</feature>
<feature type="compositionally biased region" description="Low complexity" evidence="5">
    <location>
        <begin position="287"/>
        <end position="310"/>
    </location>
</feature>
<dbReference type="Proteomes" id="UP001140172">
    <property type="component" value="Unassembled WGS sequence"/>
</dbReference>
<evidence type="ECO:0000256" key="2">
    <source>
        <dbReference type="ARBA" id="ARBA00023125"/>
    </source>
</evidence>
<dbReference type="GO" id="GO:0003700">
    <property type="term" value="F:DNA-binding transcription factor activity"/>
    <property type="evidence" value="ECO:0007669"/>
    <property type="project" value="InterPro"/>
</dbReference>
<evidence type="ECO:0000256" key="4">
    <source>
        <dbReference type="RuleBase" id="RU004020"/>
    </source>
</evidence>
<name>A0A9W8HNJ1_9FUNG</name>
<feature type="compositionally biased region" description="Polar residues" evidence="5">
    <location>
        <begin position="311"/>
        <end position="331"/>
    </location>
</feature>
<evidence type="ECO:0000313" key="8">
    <source>
        <dbReference type="Proteomes" id="UP001140172"/>
    </source>
</evidence>
<proteinExistence type="inferred from homology"/>
<evidence type="ECO:0000256" key="5">
    <source>
        <dbReference type="SAM" id="MobiDB-lite"/>
    </source>
</evidence>
<dbReference type="GO" id="GO:0043565">
    <property type="term" value="F:sequence-specific DNA binding"/>
    <property type="evidence" value="ECO:0007669"/>
    <property type="project" value="InterPro"/>
</dbReference>
<feature type="compositionally biased region" description="Polar residues" evidence="5">
    <location>
        <begin position="127"/>
        <end position="136"/>
    </location>
</feature>
<feature type="compositionally biased region" description="Low complexity" evidence="5">
    <location>
        <begin position="234"/>
        <end position="245"/>
    </location>
</feature>
<sequence>MSQFDHVLSRQPVASSYPSTTPASRKNLPAFRPLAAAPESPPLTGNSMEEVSAVPNNAATDATSSDYRTTIHFLTSPSPSSAATMSGSTSVTASAMDIDTKNSPSLNSVPVSALLSSNEAIQGYHSPYQNSASNSPPRHPNVSLPPIHISRSPQNSSKYRDDELTGMAGLMELAGPESSGYMHSADSSRYSSRAYAPNSTNSMSRLSSHNEPYTSSNSTNSAGSYGVPPALNTSSSHHQYLSQQQRAEHQHPQPLPIPQSRIEHPHYYQQHHQQQQTGAPRFTMHHSSNSIGSIGSLGSIGSIGSPHSASQTMMTPDSMASSNMHNGTRSFPATVDDVQMARHRSHSTDSMHSSMYIANSGGNNSSSGVSALPCVLGNANIRNRSYTQTQTQRQRTSDTPLFPILLHRIINDPNNESWIRWCEDGKAFKFSSADNLLACLQAAGLRAQNYHSIEKNLNDYRFSRLTDQRRKIPDSDGKLWWMFSHPQFLRSNPDGIVNIQRRRRTNPPAPSPQPAHQSHPHSQISLQSQGHYPLPPSAPSSTRQGPF</sequence>
<gene>
    <name evidence="7" type="primary">CTA8_1</name>
    <name evidence="7" type="ORF">GGI15_000207</name>
</gene>